<dbReference type="EMBL" id="UINC01013414">
    <property type="protein sequence ID" value="SVA57979.1"/>
    <property type="molecule type" value="Genomic_DNA"/>
</dbReference>
<sequence length="526" mass="59950">MKTVKSAATVCVFLATQLCGQAYFTLPKNVWRISVVKEAASANWNSAGGKKGLPDEYFTLDGYGLKYYEQLNLDSLISLNEHLVNTDDRVDDIIQTFNDISEDIQLYDFNRSFFNRDSLNVGGFITNTKRSLQSQLTKIRFEYGITERVTLTLGIPNYASATQENQWGWEGTIDDSLNAFIKYHTENKQKFNDLGIPEDLSNSYDISEDLKSELNKIYEIFYTADGRKSVLRLVENEIDPFKSSITGAQFNPFSNSDNDTTNIDSLMIFYHPNRSTSGLGDIRWGLNFHLLGSPVWAGESLFSIYGGIGMTIPTAKLISKFNPDKVDGTGRPKQFSELQLGNGVTALHFSLFGELYKTIQSRELKINWATELKINPEAKFWQRVTPRGTYSVQHDSILSQIGEVYRFRRGDEFFGSLVGSLELIPRKLRISVGQTWYLKIRDSYYSKNERWNEWMAGGTDLRKNYDTQSVMIIQDIALILQNTDPMNQFGSTPFEVELSATVPVLTKHAWSAIKVRLSFVTYFQLW</sequence>
<gene>
    <name evidence="1" type="ORF">METZ01_LOCUS110833</name>
</gene>
<protein>
    <submittedName>
        <fullName evidence="1">Uncharacterized protein</fullName>
    </submittedName>
</protein>
<name>A0A381WZK1_9ZZZZ</name>
<reference evidence="1" key="1">
    <citation type="submission" date="2018-05" db="EMBL/GenBank/DDBJ databases">
        <authorList>
            <person name="Lanie J.A."/>
            <person name="Ng W.-L."/>
            <person name="Kazmierczak K.M."/>
            <person name="Andrzejewski T.M."/>
            <person name="Davidsen T.M."/>
            <person name="Wayne K.J."/>
            <person name="Tettelin H."/>
            <person name="Glass J.I."/>
            <person name="Rusch D."/>
            <person name="Podicherti R."/>
            <person name="Tsui H.-C.T."/>
            <person name="Winkler M.E."/>
        </authorList>
    </citation>
    <scope>NUCLEOTIDE SEQUENCE</scope>
</reference>
<evidence type="ECO:0000313" key="1">
    <source>
        <dbReference type="EMBL" id="SVA57979.1"/>
    </source>
</evidence>
<proteinExistence type="predicted"/>
<accession>A0A381WZK1</accession>
<organism evidence="1">
    <name type="scientific">marine metagenome</name>
    <dbReference type="NCBI Taxonomy" id="408172"/>
    <lineage>
        <taxon>unclassified sequences</taxon>
        <taxon>metagenomes</taxon>
        <taxon>ecological metagenomes</taxon>
    </lineage>
</organism>
<dbReference type="AlphaFoldDB" id="A0A381WZK1"/>